<comment type="caution">
    <text evidence="1">The sequence shown here is derived from an EMBL/GenBank/DDBJ whole genome shotgun (WGS) entry which is preliminary data.</text>
</comment>
<organism evidence="1 2">
    <name type="scientific">Trifolium pratense</name>
    <name type="common">Red clover</name>
    <dbReference type="NCBI Taxonomy" id="57577"/>
    <lineage>
        <taxon>Eukaryota</taxon>
        <taxon>Viridiplantae</taxon>
        <taxon>Streptophyta</taxon>
        <taxon>Embryophyta</taxon>
        <taxon>Tracheophyta</taxon>
        <taxon>Spermatophyta</taxon>
        <taxon>Magnoliopsida</taxon>
        <taxon>eudicotyledons</taxon>
        <taxon>Gunneridae</taxon>
        <taxon>Pentapetalae</taxon>
        <taxon>rosids</taxon>
        <taxon>fabids</taxon>
        <taxon>Fabales</taxon>
        <taxon>Fabaceae</taxon>
        <taxon>Papilionoideae</taxon>
        <taxon>50 kb inversion clade</taxon>
        <taxon>NPAAA clade</taxon>
        <taxon>Hologalegina</taxon>
        <taxon>IRL clade</taxon>
        <taxon>Trifolieae</taxon>
        <taxon>Trifolium</taxon>
    </lineage>
</organism>
<name>A0ACB0MA31_TRIPR</name>
<sequence length="159" mass="17543">MHYVGTVNVVPNTMHYVGTVTVVPNTHSYTLQFDGASSGNPGPAGAGAVLLSENGTVLYRFREGLGYQTNNVAEYRALILGLKQAIRKGCMNITIQGDSQLVINQFQGSWKINNAHLRNLCDEALELKNSLRSFRIQYIPREYNTEADAQANRAINLRG</sequence>
<dbReference type="EMBL" id="CASHSV030000823">
    <property type="protein sequence ID" value="CAJ2678772.1"/>
    <property type="molecule type" value="Genomic_DNA"/>
</dbReference>
<gene>
    <name evidence="1" type="ORF">MILVUS5_LOCUS41004</name>
</gene>
<reference evidence="1" key="1">
    <citation type="submission" date="2023-10" db="EMBL/GenBank/DDBJ databases">
        <authorList>
            <person name="Rodriguez Cubillos JULIANA M."/>
            <person name="De Vega J."/>
        </authorList>
    </citation>
    <scope>NUCLEOTIDE SEQUENCE</scope>
</reference>
<accession>A0ACB0MA31</accession>
<keyword evidence="2" id="KW-1185">Reference proteome</keyword>
<proteinExistence type="predicted"/>
<protein>
    <submittedName>
        <fullName evidence="1">Uncharacterized protein</fullName>
    </submittedName>
</protein>
<evidence type="ECO:0000313" key="1">
    <source>
        <dbReference type="EMBL" id="CAJ2678772.1"/>
    </source>
</evidence>
<dbReference type="Proteomes" id="UP001177021">
    <property type="component" value="Unassembled WGS sequence"/>
</dbReference>
<evidence type="ECO:0000313" key="2">
    <source>
        <dbReference type="Proteomes" id="UP001177021"/>
    </source>
</evidence>